<comment type="caution">
    <text evidence="3">The sequence shown here is derived from an EMBL/GenBank/DDBJ whole genome shotgun (WGS) entry which is preliminary data.</text>
</comment>
<gene>
    <name evidence="3" type="ORF">RM717_13695</name>
</gene>
<dbReference type="EMBL" id="JAVRFG010000015">
    <property type="protein sequence ID" value="MDT0491559.1"/>
    <property type="molecule type" value="Genomic_DNA"/>
</dbReference>
<evidence type="ECO:0000256" key="1">
    <source>
        <dbReference type="ARBA" id="ARBA00008754"/>
    </source>
</evidence>
<dbReference type="PANTHER" id="PTHR43732:SF1">
    <property type="entry name" value="RIBOSE 5-PHOSPHATE ISOMERASE"/>
    <property type="match status" value="1"/>
</dbReference>
<dbReference type="SUPFAM" id="SSF89623">
    <property type="entry name" value="Ribose/Galactose isomerase RpiB/AlsB"/>
    <property type="match status" value="1"/>
</dbReference>
<dbReference type="Proteomes" id="UP001180556">
    <property type="component" value="Unassembled WGS sequence"/>
</dbReference>
<keyword evidence="2 3" id="KW-0413">Isomerase</keyword>
<dbReference type="Pfam" id="PF02502">
    <property type="entry name" value="LacAB_rpiB"/>
    <property type="match status" value="1"/>
</dbReference>
<proteinExistence type="inferred from homology"/>
<reference evidence="4" key="1">
    <citation type="submission" date="2023-07" db="EMBL/GenBank/DDBJ databases">
        <title>30 novel species of actinomycetes from the DSMZ collection.</title>
        <authorList>
            <person name="Nouioui I."/>
        </authorList>
    </citation>
    <scope>NUCLEOTIDE SEQUENCE [LARGE SCALE GENOMIC DNA]</scope>
    <source>
        <strain evidence="4">DSM 40932</strain>
    </source>
</reference>
<name>A0ABU2W2K7_9ACTN</name>
<comment type="similarity">
    <text evidence="1">Belongs to the LacAB/RpiB family.</text>
</comment>
<dbReference type="InterPro" id="IPR036569">
    <property type="entry name" value="RpiB_LacA_LacB_sf"/>
</dbReference>
<dbReference type="PANTHER" id="PTHR43732">
    <property type="entry name" value="RIBOSE 5-PHOSPHATE ISOMERASE-RELATED"/>
    <property type="match status" value="1"/>
</dbReference>
<evidence type="ECO:0000313" key="4">
    <source>
        <dbReference type="Proteomes" id="UP001180556"/>
    </source>
</evidence>
<dbReference type="InterPro" id="IPR051812">
    <property type="entry name" value="SPI_LacAB/RpiB"/>
</dbReference>
<dbReference type="PIRSF" id="PIRSF005384">
    <property type="entry name" value="RpiB_LacA_B"/>
    <property type="match status" value="1"/>
</dbReference>
<organism evidence="3 4">
    <name type="scientific">Streptomyces stephensoniae</name>
    <dbReference type="NCBI Taxonomy" id="3375367"/>
    <lineage>
        <taxon>Bacteria</taxon>
        <taxon>Bacillati</taxon>
        <taxon>Actinomycetota</taxon>
        <taxon>Actinomycetes</taxon>
        <taxon>Kitasatosporales</taxon>
        <taxon>Streptomycetaceae</taxon>
        <taxon>Streptomyces</taxon>
    </lineage>
</organism>
<dbReference type="RefSeq" id="WP_311599518.1">
    <property type="nucleotide sequence ID" value="NZ_JAVRFG010000015.1"/>
</dbReference>
<dbReference type="Gene3D" id="3.40.1400.10">
    <property type="entry name" value="Sugar-phosphate isomerase, RpiB/LacA/LacB"/>
    <property type="match status" value="1"/>
</dbReference>
<dbReference type="GO" id="GO:0016853">
    <property type="term" value="F:isomerase activity"/>
    <property type="evidence" value="ECO:0007669"/>
    <property type="project" value="UniProtKB-KW"/>
</dbReference>
<evidence type="ECO:0000256" key="2">
    <source>
        <dbReference type="ARBA" id="ARBA00023235"/>
    </source>
</evidence>
<dbReference type="NCBIfam" id="TIGR00689">
    <property type="entry name" value="rpiB_lacA_lacB"/>
    <property type="match status" value="1"/>
</dbReference>
<evidence type="ECO:0000313" key="3">
    <source>
        <dbReference type="EMBL" id="MDT0491559.1"/>
    </source>
</evidence>
<keyword evidence="4" id="KW-1185">Reference proteome</keyword>
<accession>A0ABU2W2K7</accession>
<dbReference type="InterPro" id="IPR003500">
    <property type="entry name" value="RpiB_LacA_LacB"/>
</dbReference>
<sequence length="175" mass="18576">MTAFPRIPVAGPDVLPPLHVAIGADRAGQEYKDALGEYLHQHHLVASVLDVGVHLWTEEAYPQIAEAAARHVAEATVDRALLICHTGLGMAIAANKMSGVRAVTAHDSLSVRASVLSNNAQVLTFGAGIIGLTLAKQLAEEWLACRFDPAASAARKVLMIHDLERTGRTIPPPVS</sequence>
<protein>
    <submittedName>
        <fullName evidence="3">RpiB/LacA/LacB family sugar-phosphate isomerase</fullName>
    </submittedName>
</protein>